<dbReference type="Gene3D" id="3.40.109.10">
    <property type="entry name" value="NADH Oxidase"/>
    <property type="match status" value="1"/>
</dbReference>
<comment type="caution">
    <text evidence="1">The sequence shown here is derived from an EMBL/GenBank/DDBJ whole genome shotgun (WGS) entry which is preliminary data.</text>
</comment>
<dbReference type="GO" id="GO:0016491">
    <property type="term" value="F:oxidoreductase activity"/>
    <property type="evidence" value="ECO:0007669"/>
    <property type="project" value="InterPro"/>
</dbReference>
<evidence type="ECO:0008006" key="2">
    <source>
        <dbReference type="Google" id="ProtNLM"/>
    </source>
</evidence>
<proteinExistence type="predicted"/>
<dbReference type="InterPro" id="IPR000415">
    <property type="entry name" value="Nitroreductase-like"/>
</dbReference>
<dbReference type="EMBL" id="VSSQ01095141">
    <property type="protein sequence ID" value="MPN39372.1"/>
    <property type="molecule type" value="Genomic_DNA"/>
</dbReference>
<organism evidence="1">
    <name type="scientific">bioreactor metagenome</name>
    <dbReference type="NCBI Taxonomy" id="1076179"/>
    <lineage>
        <taxon>unclassified sequences</taxon>
        <taxon>metagenomes</taxon>
        <taxon>ecological metagenomes</taxon>
    </lineage>
</organism>
<protein>
    <recommendedName>
        <fullName evidence="2">Nitroreductase domain-containing protein</fullName>
    </recommendedName>
</protein>
<gene>
    <name evidence="1" type="ORF">SDC9_186900</name>
</gene>
<name>A0A645HLQ5_9ZZZZ</name>
<dbReference type="SUPFAM" id="SSF55469">
    <property type="entry name" value="FMN-dependent nitroreductase-like"/>
    <property type="match status" value="1"/>
</dbReference>
<sequence length="64" mass="7114">MGYGSCWLTSANYAAGEIEAYIKDKTGFQKEGFFMAALMSLGIPEENQKSPPKKDIDEICTFIK</sequence>
<dbReference type="AlphaFoldDB" id="A0A645HLQ5"/>
<evidence type="ECO:0000313" key="1">
    <source>
        <dbReference type="EMBL" id="MPN39372.1"/>
    </source>
</evidence>
<accession>A0A645HLQ5</accession>
<reference evidence="1" key="1">
    <citation type="submission" date="2019-08" db="EMBL/GenBank/DDBJ databases">
        <authorList>
            <person name="Kucharzyk K."/>
            <person name="Murdoch R.W."/>
            <person name="Higgins S."/>
            <person name="Loffler F."/>
        </authorList>
    </citation>
    <scope>NUCLEOTIDE SEQUENCE</scope>
</reference>